<comment type="caution">
    <text evidence="2">The sequence shown here is derived from an EMBL/GenBank/DDBJ whole genome shotgun (WGS) entry which is preliminary data.</text>
</comment>
<accession>A0ABD1AC79</accession>
<proteinExistence type="predicted"/>
<keyword evidence="3" id="KW-1185">Reference proteome</keyword>
<organism evidence="2 3">
    <name type="scientific">Cardamine amara subsp. amara</name>
    <dbReference type="NCBI Taxonomy" id="228776"/>
    <lineage>
        <taxon>Eukaryota</taxon>
        <taxon>Viridiplantae</taxon>
        <taxon>Streptophyta</taxon>
        <taxon>Embryophyta</taxon>
        <taxon>Tracheophyta</taxon>
        <taxon>Spermatophyta</taxon>
        <taxon>Magnoliopsida</taxon>
        <taxon>eudicotyledons</taxon>
        <taxon>Gunneridae</taxon>
        <taxon>Pentapetalae</taxon>
        <taxon>rosids</taxon>
        <taxon>malvids</taxon>
        <taxon>Brassicales</taxon>
        <taxon>Brassicaceae</taxon>
        <taxon>Cardamineae</taxon>
        <taxon>Cardamine</taxon>
    </lineage>
</organism>
<protein>
    <submittedName>
        <fullName evidence="2">Nucleotide-sugar uncharacterized transporter 2</fullName>
    </submittedName>
</protein>
<keyword evidence="1" id="KW-0472">Membrane</keyword>
<gene>
    <name evidence="2" type="ORF">V5N11_034635</name>
</gene>
<keyword evidence="1" id="KW-1133">Transmembrane helix</keyword>
<evidence type="ECO:0000256" key="1">
    <source>
        <dbReference type="SAM" id="Phobius"/>
    </source>
</evidence>
<dbReference type="AlphaFoldDB" id="A0ABD1AC79"/>
<keyword evidence="1" id="KW-0812">Transmembrane</keyword>
<dbReference type="Proteomes" id="UP001558713">
    <property type="component" value="Unassembled WGS sequence"/>
</dbReference>
<evidence type="ECO:0000313" key="2">
    <source>
        <dbReference type="EMBL" id="KAL1204380.1"/>
    </source>
</evidence>
<name>A0ABD1AC79_CARAN</name>
<sequence>MARTPSIVIAEFVFFKKTIFSTKVMELALVSLGVAIATVTDLESNLFSAVVAVACITSNAINNIIWSNLQ</sequence>
<dbReference type="EMBL" id="JBANAX010000538">
    <property type="protein sequence ID" value="KAL1204380.1"/>
    <property type="molecule type" value="Genomic_DNA"/>
</dbReference>
<evidence type="ECO:0000313" key="3">
    <source>
        <dbReference type="Proteomes" id="UP001558713"/>
    </source>
</evidence>
<reference evidence="2 3" key="1">
    <citation type="submission" date="2024-04" db="EMBL/GenBank/DDBJ databases">
        <title>Genome assembly C_amara_ONT_v2.</title>
        <authorList>
            <person name="Yant L."/>
            <person name="Moore C."/>
            <person name="Slenker M."/>
        </authorList>
    </citation>
    <scope>NUCLEOTIDE SEQUENCE [LARGE SCALE GENOMIC DNA]</scope>
    <source>
        <tissue evidence="2">Leaf</tissue>
    </source>
</reference>
<feature type="transmembrane region" description="Helical" evidence="1">
    <location>
        <begin position="46"/>
        <end position="66"/>
    </location>
</feature>
<feature type="transmembrane region" description="Helical" evidence="1">
    <location>
        <begin position="20"/>
        <end position="40"/>
    </location>
</feature>